<dbReference type="OrthoDB" id="409543at2759"/>
<accession>A0A0L0HLS9</accession>
<dbReference type="GO" id="GO:0000009">
    <property type="term" value="F:alpha-1,6-mannosyltransferase activity"/>
    <property type="evidence" value="ECO:0007669"/>
    <property type="project" value="InterPro"/>
</dbReference>
<evidence type="ECO:0000313" key="3">
    <source>
        <dbReference type="Proteomes" id="UP000053201"/>
    </source>
</evidence>
<dbReference type="InterPro" id="IPR039367">
    <property type="entry name" value="Och1-like"/>
</dbReference>
<gene>
    <name evidence="2" type="ORF">SPPG_03556</name>
</gene>
<dbReference type="OMA" id="MAYFFWD"/>
<proteinExistence type="inferred from homology"/>
<dbReference type="VEuPathDB" id="FungiDB:SPPG_03556"/>
<dbReference type="Gene3D" id="3.90.550.20">
    <property type="match status" value="1"/>
</dbReference>
<dbReference type="InterPro" id="IPR029044">
    <property type="entry name" value="Nucleotide-diphossugar_trans"/>
</dbReference>
<dbReference type="Proteomes" id="UP000053201">
    <property type="component" value="Unassembled WGS sequence"/>
</dbReference>
<name>A0A0L0HLS9_SPIPD</name>
<dbReference type="InParanoid" id="A0A0L0HLS9"/>
<comment type="similarity">
    <text evidence="1">Belongs to the glycosyltransferase 32 family.</text>
</comment>
<organism evidence="2 3">
    <name type="scientific">Spizellomyces punctatus (strain DAOM BR117)</name>
    <dbReference type="NCBI Taxonomy" id="645134"/>
    <lineage>
        <taxon>Eukaryota</taxon>
        <taxon>Fungi</taxon>
        <taxon>Fungi incertae sedis</taxon>
        <taxon>Chytridiomycota</taxon>
        <taxon>Chytridiomycota incertae sedis</taxon>
        <taxon>Chytridiomycetes</taxon>
        <taxon>Spizellomycetales</taxon>
        <taxon>Spizellomycetaceae</taxon>
        <taxon>Spizellomyces</taxon>
    </lineage>
</organism>
<dbReference type="GeneID" id="27687065"/>
<evidence type="ECO:0000313" key="2">
    <source>
        <dbReference type="EMBL" id="KND01764.1"/>
    </source>
</evidence>
<dbReference type="STRING" id="645134.A0A0L0HLS9"/>
<dbReference type="AlphaFoldDB" id="A0A0L0HLS9"/>
<dbReference type="EMBL" id="KQ257454">
    <property type="protein sequence ID" value="KND01764.1"/>
    <property type="molecule type" value="Genomic_DNA"/>
</dbReference>
<dbReference type="GO" id="GO:0000136">
    <property type="term" value="C:mannan polymerase complex"/>
    <property type="evidence" value="ECO:0007669"/>
    <property type="project" value="TreeGrafter"/>
</dbReference>
<dbReference type="PANTHER" id="PTHR31834:SF10">
    <property type="entry name" value="TRANSFERASE, PUTATIVE (AFU_ORTHOLOGUE AFUA_8G02040)-RELATED"/>
    <property type="match status" value="1"/>
</dbReference>
<evidence type="ECO:0000256" key="1">
    <source>
        <dbReference type="ARBA" id="ARBA00009003"/>
    </source>
</evidence>
<protein>
    <recommendedName>
        <fullName evidence="4">Initiation-specific alpha-1,6-mannosyltransferase</fullName>
    </recommendedName>
</protein>
<keyword evidence="3" id="KW-1185">Reference proteome</keyword>
<reference evidence="2 3" key="1">
    <citation type="submission" date="2009-08" db="EMBL/GenBank/DDBJ databases">
        <title>The Genome Sequence of Spizellomyces punctatus strain DAOM BR117.</title>
        <authorList>
            <consortium name="The Broad Institute Genome Sequencing Platform"/>
            <person name="Russ C."/>
            <person name="Cuomo C."/>
            <person name="Shea T."/>
            <person name="Young S.K."/>
            <person name="Zeng Q."/>
            <person name="Koehrsen M."/>
            <person name="Haas B."/>
            <person name="Borodovsky M."/>
            <person name="Guigo R."/>
            <person name="Alvarado L."/>
            <person name="Berlin A."/>
            <person name="Bochicchio J."/>
            <person name="Borenstein D."/>
            <person name="Chapman S."/>
            <person name="Chen Z."/>
            <person name="Engels R."/>
            <person name="Freedman E."/>
            <person name="Gellesch M."/>
            <person name="Goldberg J."/>
            <person name="Griggs A."/>
            <person name="Gujja S."/>
            <person name="Heiman D."/>
            <person name="Hepburn T."/>
            <person name="Howarth C."/>
            <person name="Jen D."/>
            <person name="Larson L."/>
            <person name="Lewis B."/>
            <person name="Mehta T."/>
            <person name="Park D."/>
            <person name="Pearson M."/>
            <person name="Roberts A."/>
            <person name="Saif S."/>
            <person name="Shenoy N."/>
            <person name="Sisk P."/>
            <person name="Stolte C."/>
            <person name="Sykes S."/>
            <person name="Thomson T."/>
            <person name="Walk T."/>
            <person name="White J."/>
            <person name="Yandava C."/>
            <person name="Burger G."/>
            <person name="Gray M.W."/>
            <person name="Holland P.W.H."/>
            <person name="King N."/>
            <person name="Lang F.B.F."/>
            <person name="Roger A.J."/>
            <person name="Ruiz-Trillo I."/>
            <person name="Lander E."/>
            <person name="Nusbaum C."/>
        </authorList>
    </citation>
    <scope>NUCLEOTIDE SEQUENCE [LARGE SCALE GENOMIC DNA]</scope>
    <source>
        <strain evidence="2 3">DAOM BR117</strain>
    </source>
</reference>
<dbReference type="PANTHER" id="PTHR31834">
    <property type="entry name" value="INITIATION-SPECIFIC ALPHA-1,6-MANNOSYLTRANSFERASE"/>
    <property type="match status" value="1"/>
</dbReference>
<dbReference type="RefSeq" id="XP_016609803.1">
    <property type="nucleotide sequence ID" value="XM_016751819.1"/>
</dbReference>
<dbReference type="SUPFAM" id="SSF53448">
    <property type="entry name" value="Nucleotide-diphospho-sugar transferases"/>
    <property type="match status" value="1"/>
</dbReference>
<dbReference type="Pfam" id="PF04488">
    <property type="entry name" value="Gly_transf_sug"/>
    <property type="match status" value="1"/>
</dbReference>
<evidence type="ECO:0008006" key="4">
    <source>
        <dbReference type="Google" id="ProtNLM"/>
    </source>
</evidence>
<dbReference type="InterPro" id="IPR007577">
    <property type="entry name" value="GlycoTrfase_DXD_sugar-bd_CS"/>
</dbReference>
<dbReference type="GO" id="GO:0006487">
    <property type="term" value="P:protein N-linked glycosylation"/>
    <property type="evidence" value="ECO:0007669"/>
    <property type="project" value="TreeGrafter"/>
</dbReference>
<dbReference type="eggNOG" id="ENOG502RYRQ">
    <property type="taxonomic scope" value="Eukaryota"/>
</dbReference>
<sequence>MGYLPVPAVTSTKRCGSTSWFGTESLKRTLPSFCNRFAKRLGFVLVLCCVVFLLCTGARQGETEISSKPLPPLIRRRIFYQPGAGGSWRIPESWLHNVTDLPEHINPTPATILEAAQLAAYLAKADSRRMIPHTEIPLIIHQTWKTTRAQQWPDAMLDCVESWLWAAEPPSSDMSDVQLRKTIPDHTVWNWTQGEDAAFFMWDDDGMDNAIKTLWPQWHEGYRRLPANVMRADTFRIFVLKWFGGVYADADTKPLRRPSQWVNSTDVTSWRDPINGELHPVEPNTPIRLLVGIEADTPVDSDSYWRMGYDHPVELTQWALAGAAGHPAFSNMLESVAKAADQMASEGTLQGADALQLTGPYRWTNVLIDYVEEEGQYNWNSLSGLQDGGRSKTVRDVLVLPITGFSPGRPEGYGNMGSKPITHHDARLVHLAKGSWKHFSLRVEAGKACRTLLGLCRNWSKVP</sequence>